<reference evidence="1 2" key="1">
    <citation type="submission" date="2019-05" db="EMBL/GenBank/DDBJ databases">
        <title>Genomes sequences of two Nocardia cyriacigeorgica environmental isolates, type strains Nocardia asteroides ATCC 19247 and Nocardia cyriacigeorgica DSM 44484.</title>
        <authorList>
            <person name="Vautrin F."/>
            <person name="Bergeron E."/>
            <person name="Dubost A."/>
            <person name="Abrouk D."/>
            <person name="Rodriguez Nava V."/>
            <person name="Pujic P."/>
        </authorList>
    </citation>
    <scope>NUCLEOTIDE SEQUENCE [LARGE SCALE GENOMIC DNA]</scope>
    <source>
        <strain evidence="1 2">EML 1456</strain>
    </source>
</reference>
<dbReference type="InterPro" id="IPR050155">
    <property type="entry name" value="HAD-like_hydrolase_sf"/>
</dbReference>
<dbReference type="SFLD" id="SFLDG01129">
    <property type="entry name" value="C1.5:_HAD__Beta-PGM__Phosphata"/>
    <property type="match status" value="1"/>
</dbReference>
<organism evidence="1 2">
    <name type="scientific">Nocardia cyriacigeorgica</name>
    <dbReference type="NCBI Taxonomy" id="135487"/>
    <lineage>
        <taxon>Bacteria</taxon>
        <taxon>Bacillati</taxon>
        <taxon>Actinomycetota</taxon>
        <taxon>Actinomycetes</taxon>
        <taxon>Mycobacteriales</taxon>
        <taxon>Nocardiaceae</taxon>
        <taxon>Nocardia</taxon>
    </lineage>
</organism>
<gene>
    <name evidence="1" type="ORF">FEK35_14420</name>
</gene>
<comment type="caution">
    <text evidence="1">The sequence shown here is derived from an EMBL/GenBank/DDBJ whole genome shotgun (WGS) entry which is preliminary data.</text>
</comment>
<dbReference type="PANTHER" id="PTHR43434:SF1">
    <property type="entry name" value="PHOSPHOGLYCOLATE PHOSPHATASE"/>
    <property type="match status" value="1"/>
</dbReference>
<name>A0A5R8PE83_9NOCA</name>
<dbReference type="InterPro" id="IPR023214">
    <property type="entry name" value="HAD_sf"/>
</dbReference>
<dbReference type="AlphaFoldDB" id="A0A5R8PE83"/>
<proteinExistence type="predicted"/>
<accession>A0A5R8PE83</accession>
<dbReference type="InterPro" id="IPR041492">
    <property type="entry name" value="HAD_2"/>
</dbReference>
<sequence>MTWTVGFDLDMTLIDSRKGVARAIDVVATEFGLELRGGELAERLGPPLAMILADAGAPEELIPELVARYRELYPEVIGEVPAMVGADAAIDAVVGAGGRVVVVTGKYQPHAELHVDHLGWPVDVVVGELWSDGKATALREHGARVFVGDHAGDMRGARAAGAYAVAVVTGPCSAEELRAAGADVVLADLTEFPAWLAAFDEAGAADRAEWSHLHSPVRWSG</sequence>
<dbReference type="SUPFAM" id="SSF56784">
    <property type="entry name" value="HAD-like"/>
    <property type="match status" value="1"/>
</dbReference>
<dbReference type="InterPro" id="IPR023198">
    <property type="entry name" value="PGP-like_dom2"/>
</dbReference>
<keyword evidence="1" id="KW-0378">Hydrolase</keyword>
<dbReference type="SFLD" id="SFLDS00003">
    <property type="entry name" value="Haloacid_Dehalogenase"/>
    <property type="match status" value="1"/>
</dbReference>
<dbReference type="Gene3D" id="1.10.150.240">
    <property type="entry name" value="Putative phosphatase, domain 2"/>
    <property type="match status" value="1"/>
</dbReference>
<dbReference type="GO" id="GO:0006281">
    <property type="term" value="P:DNA repair"/>
    <property type="evidence" value="ECO:0007669"/>
    <property type="project" value="TreeGrafter"/>
</dbReference>
<protein>
    <submittedName>
        <fullName evidence="1">HAD family hydrolase</fullName>
    </submittedName>
</protein>
<dbReference type="PANTHER" id="PTHR43434">
    <property type="entry name" value="PHOSPHOGLYCOLATE PHOSPHATASE"/>
    <property type="match status" value="1"/>
</dbReference>
<evidence type="ECO:0000313" key="2">
    <source>
        <dbReference type="Proteomes" id="UP000308349"/>
    </source>
</evidence>
<dbReference type="InterPro" id="IPR036412">
    <property type="entry name" value="HAD-like_sf"/>
</dbReference>
<dbReference type="Proteomes" id="UP000308349">
    <property type="component" value="Unassembled WGS sequence"/>
</dbReference>
<dbReference type="GO" id="GO:0008967">
    <property type="term" value="F:phosphoglycolate phosphatase activity"/>
    <property type="evidence" value="ECO:0007669"/>
    <property type="project" value="TreeGrafter"/>
</dbReference>
<evidence type="ECO:0000313" key="1">
    <source>
        <dbReference type="EMBL" id="TLG09820.1"/>
    </source>
</evidence>
<dbReference type="Gene3D" id="3.40.50.1000">
    <property type="entry name" value="HAD superfamily/HAD-like"/>
    <property type="match status" value="1"/>
</dbReference>
<dbReference type="EMBL" id="VBUU01000013">
    <property type="protein sequence ID" value="TLG09820.1"/>
    <property type="molecule type" value="Genomic_DNA"/>
</dbReference>
<dbReference type="Pfam" id="PF13419">
    <property type="entry name" value="HAD_2"/>
    <property type="match status" value="1"/>
</dbReference>
<dbReference type="OrthoDB" id="9793014at2"/>